<evidence type="ECO:0000313" key="1">
    <source>
        <dbReference type="EMBL" id="KAJ7568051.1"/>
    </source>
</evidence>
<sequence>MATLRMIDFRHQIPRLLASCFFLASISFLFLVFKGGLVSQVTSMDRMFPDSFKSLPSEVALALVHYVVSNITPQQSREEIMLSVNVLAKRAPCNFLVFGLGHDSLMWKSLNYGGRTVFLEESDDWIKQIVSKHPNFEAYLVDYKTMLKQSDQLLEYSRSKRSNICRPVQKLQRSKCDLALNNLPKTLYNVEWDVIMIDAPRGYFPEAPGRMKAIFSAGVLARSRKGNGTTDIYLHDVDRPVERIYAEEFLCRENLVAEAPGRRLWHFNIAPTSEQDLHFCKKH</sequence>
<dbReference type="EMBL" id="CM055092">
    <property type="protein sequence ID" value="KAJ7568051.1"/>
    <property type="molecule type" value="Genomic_DNA"/>
</dbReference>
<protein>
    <submittedName>
        <fullName evidence="1">Uncharacterized protein</fullName>
    </submittedName>
</protein>
<comment type="caution">
    <text evidence="1">The sequence shown here is derived from an EMBL/GenBank/DDBJ whole genome shotgun (WGS) entry which is preliminary data.</text>
</comment>
<proteinExistence type="predicted"/>
<reference evidence="2" key="1">
    <citation type="journal article" date="2024" name="Proc. Natl. Acad. Sci. U.S.A.">
        <title>Extraordinary preservation of gene collinearity over three hundred million years revealed in homosporous lycophytes.</title>
        <authorList>
            <person name="Li C."/>
            <person name="Wickell D."/>
            <person name="Kuo L.Y."/>
            <person name="Chen X."/>
            <person name="Nie B."/>
            <person name="Liao X."/>
            <person name="Peng D."/>
            <person name="Ji J."/>
            <person name="Jenkins J."/>
            <person name="Williams M."/>
            <person name="Shu S."/>
            <person name="Plott C."/>
            <person name="Barry K."/>
            <person name="Rajasekar S."/>
            <person name="Grimwood J."/>
            <person name="Han X."/>
            <person name="Sun S."/>
            <person name="Hou Z."/>
            <person name="He W."/>
            <person name="Dai G."/>
            <person name="Sun C."/>
            <person name="Schmutz J."/>
            <person name="Leebens-Mack J.H."/>
            <person name="Li F.W."/>
            <person name="Wang L."/>
        </authorList>
    </citation>
    <scope>NUCLEOTIDE SEQUENCE [LARGE SCALE GENOMIC DNA]</scope>
    <source>
        <strain evidence="2">cv. PW_Plant_1</strain>
    </source>
</reference>
<evidence type="ECO:0000313" key="2">
    <source>
        <dbReference type="Proteomes" id="UP001162992"/>
    </source>
</evidence>
<dbReference type="Proteomes" id="UP001162992">
    <property type="component" value="Chromosome 1"/>
</dbReference>
<accession>A0ACC2ENP6</accession>
<name>A0ACC2ENP6_DIPCM</name>
<organism evidence="1 2">
    <name type="scientific">Diphasiastrum complanatum</name>
    <name type="common">Issler's clubmoss</name>
    <name type="synonym">Lycopodium complanatum</name>
    <dbReference type="NCBI Taxonomy" id="34168"/>
    <lineage>
        <taxon>Eukaryota</taxon>
        <taxon>Viridiplantae</taxon>
        <taxon>Streptophyta</taxon>
        <taxon>Embryophyta</taxon>
        <taxon>Tracheophyta</taxon>
        <taxon>Lycopodiopsida</taxon>
        <taxon>Lycopodiales</taxon>
        <taxon>Lycopodiaceae</taxon>
        <taxon>Lycopodioideae</taxon>
        <taxon>Diphasiastrum</taxon>
    </lineage>
</organism>
<keyword evidence="2" id="KW-1185">Reference proteome</keyword>
<gene>
    <name evidence="1" type="ORF">O6H91_01G016600</name>
</gene>